<sequence length="297" mass="33350">MTTHHKTFLAPPFVATMALGALWPSPGWNAKHGFPEFSFIWRDYRISKDALGVLQRLAGRDDDTTTDRLLLLAPHVTGFRLTMTMLMHPQWPLPIWRALQLRNRLIRRGEIKVAYPSDLIVRAIAWRVHDKGIELDIHAQLLQGDDCPWESITTFYYRGRFQPLFSRGPAEGASAMSPVVDPTLAPMARWTIDGGRRLRFAGLTGDYNPLHLLDAYARRTGFAAASAHPQRIVAQCLGHIADADAPAQQLELWLKGPVYFGRDVTLRACRSPHGDDFALWLDGDERPALVGRLSSAI</sequence>
<dbReference type="EMBL" id="FODT01000003">
    <property type="protein sequence ID" value="SEO50467.1"/>
    <property type="molecule type" value="Genomic_DNA"/>
</dbReference>
<organism evidence="1 2">
    <name type="scientific">Rhodopseudomonas pseudopalustris</name>
    <dbReference type="NCBI Taxonomy" id="1513892"/>
    <lineage>
        <taxon>Bacteria</taxon>
        <taxon>Pseudomonadati</taxon>
        <taxon>Pseudomonadota</taxon>
        <taxon>Alphaproteobacteria</taxon>
        <taxon>Hyphomicrobiales</taxon>
        <taxon>Nitrobacteraceae</taxon>
        <taxon>Rhodopseudomonas</taxon>
    </lineage>
</organism>
<proteinExistence type="predicted"/>
<evidence type="ECO:0000313" key="2">
    <source>
        <dbReference type="Proteomes" id="UP000199615"/>
    </source>
</evidence>
<evidence type="ECO:0000313" key="1">
    <source>
        <dbReference type="EMBL" id="SEO50467.1"/>
    </source>
</evidence>
<dbReference type="PANTHER" id="PTHR43841">
    <property type="entry name" value="3-HYDROXYACYL-THIOESTER DEHYDRATASE HTDX-RELATED"/>
    <property type="match status" value="1"/>
</dbReference>
<dbReference type="PANTHER" id="PTHR43841:SF3">
    <property type="entry name" value="(3R)-HYDROXYACYL-ACP DEHYDRATASE SUBUNIT HADB"/>
    <property type="match status" value="1"/>
</dbReference>
<reference evidence="2" key="1">
    <citation type="submission" date="2016-10" db="EMBL/GenBank/DDBJ databases">
        <authorList>
            <person name="Varghese N."/>
            <person name="Submissions S."/>
        </authorList>
    </citation>
    <scope>NUCLEOTIDE SEQUENCE [LARGE SCALE GENOMIC DNA]</scope>
    <source>
        <strain evidence="2">DSM 123</strain>
    </source>
</reference>
<dbReference type="AlphaFoldDB" id="A0A1H8Q981"/>
<keyword evidence="2" id="KW-1185">Reference proteome</keyword>
<dbReference type="OrthoDB" id="9774179at2"/>
<dbReference type="SUPFAM" id="SSF54637">
    <property type="entry name" value="Thioesterase/thiol ester dehydrase-isomerase"/>
    <property type="match status" value="1"/>
</dbReference>
<gene>
    <name evidence="1" type="ORF">SAMN05444123_103104</name>
</gene>
<accession>A0A1H8Q981</accession>
<name>A0A1H8Q981_9BRAD</name>
<dbReference type="RefSeq" id="WP_092682626.1">
    <property type="nucleotide sequence ID" value="NZ_FODT01000003.1"/>
</dbReference>
<protein>
    <recommendedName>
        <fullName evidence="3">MaoC like domain-containing protein</fullName>
    </recommendedName>
</protein>
<dbReference type="Proteomes" id="UP000199615">
    <property type="component" value="Unassembled WGS sequence"/>
</dbReference>
<dbReference type="Gene3D" id="3.10.129.10">
    <property type="entry name" value="Hotdog Thioesterase"/>
    <property type="match status" value="1"/>
</dbReference>
<dbReference type="InterPro" id="IPR029069">
    <property type="entry name" value="HotDog_dom_sf"/>
</dbReference>
<evidence type="ECO:0008006" key="3">
    <source>
        <dbReference type="Google" id="ProtNLM"/>
    </source>
</evidence>